<keyword evidence="2" id="KW-1185">Reference proteome</keyword>
<proteinExistence type="predicted"/>
<sequence>MSLIESKYQVQSSSRTTNTVVIDDMNKNIPPEFESINFYLMESEYQIQSSPQTTNTVVIDDMNENIPPEFESITNGDYINDMNVNKAILKVNDTFKDWNEVDVIVNQHARQTGFVAIKIRTNKLKKVEDITLHHDATTTKTKCPWQASFYFGKRAATIHFSKFNNVHNHQCDPVTIEFASKNQHFPQAMLDKIEHYTVNGHLSAGQQYDLLLKEFPQHHIKKKNLYNAIQKF</sequence>
<evidence type="ECO:0000313" key="1">
    <source>
        <dbReference type="EMBL" id="EXX73907.1"/>
    </source>
</evidence>
<organism evidence="1 2">
    <name type="scientific">Rhizophagus irregularis (strain DAOM 197198w)</name>
    <name type="common">Glomus intraradices</name>
    <dbReference type="NCBI Taxonomy" id="1432141"/>
    <lineage>
        <taxon>Eukaryota</taxon>
        <taxon>Fungi</taxon>
        <taxon>Fungi incertae sedis</taxon>
        <taxon>Mucoromycota</taxon>
        <taxon>Glomeromycotina</taxon>
        <taxon>Glomeromycetes</taxon>
        <taxon>Glomerales</taxon>
        <taxon>Glomeraceae</taxon>
        <taxon>Rhizophagus</taxon>
    </lineage>
</organism>
<evidence type="ECO:0000313" key="2">
    <source>
        <dbReference type="Proteomes" id="UP000022910"/>
    </source>
</evidence>
<accession>A0A015JWH6</accession>
<gene>
    <name evidence="1" type="ORF">RirG_056040</name>
</gene>
<reference evidence="1 2" key="1">
    <citation type="submission" date="2014-02" db="EMBL/GenBank/DDBJ databases">
        <title>Single nucleus genome sequencing reveals high similarity among nuclei of an endomycorrhizal fungus.</title>
        <authorList>
            <person name="Lin K."/>
            <person name="Geurts R."/>
            <person name="Zhang Z."/>
            <person name="Limpens E."/>
            <person name="Saunders D.G."/>
            <person name="Mu D."/>
            <person name="Pang E."/>
            <person name="Cao H."/>
            <person name="Cha H."/>
            <person name="Lin T."/>
            <person name="Zhou Q."/>
            <person name="Shang Y."/>
            <person name="Li Y."/>
            <person name="Ivanov S."/>
            <person name="Sharma T."/>
            <person name="Velzen R.V."/>
            <person name="Ruijter N.D."/>
            <person name="Aanen D.K."/>
            <person name="Win J."/>
            <person name="Kamoun S."/>
            <person name="Bisseling T."/>
            <person name="Huang S."/>
        </authorList>
    </citation>
    <scope>NUCLEOTIDE SEQUENCE [LARGE SCALE GENOMIC DNA]</scope>
    <source>
        <strain evidence="2">DAOM197198w</strain>
    </source>
</reference>
<comment type="caution">
    <text evidence="1">The sequence shown here is derived from an EMBL/GenBank/DDBJ whole genome shotgun (WGS) entry which is preliminary data.</text>
</comment>
<dbReference type="EMBL" id="JEMT01013475">
    <property type="protein sequence ID" value="EXX73907.1"/>
    <property type="molecule type" value="Genomic_DNA"/>
</dbReference>
<evidence type="ECO:0008006" key="3">
    <source>
        <dbReference type="Google" id="ProtNLM"/>
    </source>
</evidence>
<dbReference type="HOGENOM" id="CLU_076957_0_0_1"/>
<protein>
    <recommendedName>
        <fullName evidence="3">FAR1 domain-containing protein</fullName>
    </recommendedName>
</protein>
<name>A0A015JWH6_RHIIW</name>
<dbReference type="AlphaFoldDB" id="A0A015JWH6"/>
<dbReference type="Proteomes" id="UP000022910">
    <property type="component" value="Unassembled WGS sequence"/>
</dbReference>
<dbReference type="OrthoDB" id="2402424at2759"/>